<dbReference type="GO" id="GO:0016787">
    <property type="term" value="F:hydrolase activity"/>
    <property type="evidence" value="ECO:0007669"/>
    <property type="project" value="UniProtKB-KW"/>
</dbReference>
<dbReference type="InterPro" id="IPR011042">
    <property type="entry name" value="6-blade_b-propeller_TolB-like"/>
</dbReference>
<keyword evidence="1" id="KW-0378">Hydrolase</keyword>
<dbReference type="AlphaFoldDB" id="A0A3P1BV12"/>
<sequence>MGKPFTGIKSLLLSNSMKRSILLLSGLLAVCFACTKDHFFNVIEPDQTSYVIPGETFFPEGIAYDAKQGFFYTGSLTNGDILKVDVRTGTNVLFAPGSAQDRMTCNGMKLDAKGRLWVCGGTQNKIHVLNPDGSLLKSWDLTTFSATGFINDCILDENYVYFTDSWNKQVYRTSVASDIPGEIDQWLTFTDAQIPYASTGVNANGIEMTDDGQYLILIISPVGKLYRIGISDKSIAEIQLSTPVTAGDGLWLEQHTLYVSRNALNQIFPVALSSDYLQGTVGPGFGDGLLFNTTLAKAGSYFLAVNGQLNRRSGPTPPVLPFTVSRVPIP</sequence>
<reference evidence="3 4" key="1">
    <citation type="submission" date="2018-11" db="EMBL/GenBank/DDBJ databases">
        <authorList>
            <person name="Zhou Z."/>
            <person name="Wang G."/>
        </authorList>
    </citation>
    <scope>NUCLEOTIDE SEQUENCE [LARGE SCALE GENOMIC DNA]</scope>
    <source>
        <strain evidence="3 4">KCTC52004</strain>
    </source>
</reference>
<evidence type="ECO:0000313" key="3">
    <source>
        <dbReference type="EMBL" id="RRB04948.1"/>
    </source>
</evidence>
<dbReference type="Proteomes" id="UP000271925">
    <property type="component" value="Unassembled WGS sequence"/>
</dbReference>
<proteinExistence type="predicted"/>
<accession>A0A3P1BV12</accession>
<dbReference type="PANTHER" id="PTHR47572">
    <property type="entry name" value="LIPOPROTEIN-RELATED"/>
    <property type="match status" value="1"/>
</dbReference>
<dbReference type="OrthoDB" id="8584394at2"/>
<dbReference type="Gene3D" id="2.120.10.30">
    <property type="entry name" value="TolB, C-terminal domain"/>
    <property type="match status" value="1"/>
</dbReference>
<dbReference type="PANTHER" id="PTHR47572:SF4">
    <property type="entry name" value="LACTONASE DRP35"/>
    <property type="match status" value="1"/>
</dbReference>
<feature type="domain" description="SMP-30/Gluconolactonase/LRE-like region" evidence="2">
    <location>
        <begin position="43"/>
        <end position="142"/>
    </location>
</feature>
<organism evidence="3 4">
    <name type="scientific">Larkinella rosea</name>
    <dbReference type="NCBI Taxonomy" id="2025312"/>
    <lineage>
        <taxon>Bacteria</taxon>
        <taxon>Pseudomonadati</taxon>
        <taxon>Bacteroidota</taxon>
        <taxon>Cytophagia</taxon>
        <taxon>Cytophagales</taxon>
        <taxon>Spirosomataceae</taxon>
        <taxon>Larkinella</taxon>
    </lineage>
</organism>
<name>A0A3P1BV12_9BACT</name>
<dbReference type="Pfam" id="PF08450">
    <property type="entry name" value="SGL"/>
    <property type="match status" value="1"/>
</dbReference>
<evidence type="ECO:0000313" key="4">
    <source>
        <dbReference type="Proteomes" id="UP000271925"/>
    </source>
</evidence>
<evidence type="ECO:0000259" key="2">
    <source>
        <dbReference type="Pfam" id="PF08450"/>
    </source>
</evidence>
<comment type="caution">
    <text evidence="3">The sequence shown here is derived from an EMBL/GenBank/DDBJ whole genome shotgun (WGS) entry which is preliminary data.</text>
</comment>
<dbReference type="EMBL" id="RQJO01000008">
    <property type="protein sequence ID" value="RRB04948.1"/>
    <property type="molecule type" value="Genomic_DNA"/>
</dbReference>
<keyword evidence="4" id="KW-1185">Reference proteome</keyword>
<dbReference type="InterPro" id="IPR013658">
    <property type="entry name" value="SGL"/>
</dbReference>
<dbReference type="SUPFAM" id="SSF63829">
    <property type="entry name" value="Calcium-dependent phosphotriesterase"/>
    <property type="match status" value="1"/>
</dbReference>
<gene>
    <name evidence="3" type="ORF">EHT25_15940</name>
</gene>
<evidence type="ECO:0000256" key="1">
    <source>
        <dbReference type="ARBA" id="ARBA00022801"/>
    </source>
</evidence>
<dbReference type="InterPro" id="IPR051262">
    <property type="entry name" value="SMP-30/CGR1_Lactonase"/>
</dbReference>
<protein>
    <recommendedName>
        <fullName evidence="2">SMP-30/Gluconolactonase/LRE-like region domain-containing protein</fullName>
    </recommendedName>
</protein>